<gene>
    <name evidence="3" type="ORF">M7I_5408</name>
</gene>
<feature type="region of interest" description="Disordered" evidence="1">
    <location>
        <begin position="224"/>
        <end position="253"/>
    </location>
</feature>
<dbReference type="Pfam" id="PF22980">
    <property type="entry name" value="Myb_DNA-bind_8"/>
    <property type="match status" value="1"/>
</dbReference>
<protein>
    <recommendedName>
        <fullName evidence="2">Myb-like DNA-binding domain-containing protein</fullName>
    </recommendedName>
</protein>
<evidence type="ECO:0000259" key="2">
    <source>
        <dbReference type="Pfam" id="PF22980"/>
    </source>
</evidence>
<dbReference type="EMBL" id="AGUE01000135">
    <property type="protein sequence ID" value="EHK98898.1"/>
    <property type="molecule type" value="Genomic_DNA"/>
</dbReference>
<dbReference type="Proteomes" id="UP000005446">
    <property type="component" value="Unassembled WGS sequence"/>
</dbReference>
<organism evidence="3 4">
    <name type="scientific">Glarea lozoyensis (strain ATCC 74030 / MF5533)</name>
    <dbReference type="NCBI Taxonomy" id="1104152"/>
    <lineage>
        <taxon>Eukaryota</taxon>
        <taxon>Fungi</taxon>
        <taxon>Dikarya</taxon>
        <taxon>Ascomycota</taxon>
        <taxon>Pezizomycotina</taxon>
        <taxon>Leotiomycetes</taxon>
        <taxon>Helotiales</taxon>
        <taxon>Helotiaceae</taxon>
        <taxon>Glarea</taxon>
    </lineage>
</organism>
<accession>H0ERT7</accession>
<comment type="caution">
    <text evidence="3">The sequence shown here is derived from an EMBL/GenBank/DDBJ whole genome shotgun (WGS) entry which is preliminary data.</text>
</comment>
<evidence type="ECO:0000256" key="1">
    <source>
        <dbReference type="SAM" id="MobiDB-lite"/>
    </source>
</evidence>
<dbReference type="OrthoDB" id="5421770at2759"/>
<feature type="region of interest" description="Disordered" evidence="1">
    <location>
        <begin position="123"/>
        <end position="143"/>
    </location>
</feature>
<dbReference type="HOGENOM" id="CLU_903293_0_0_1"/>
<dbReference type="InParanoid" id="H0ERT7"/>
<keyword evidence="4" id="KW-1185">Reference proteome</keyword>
<evidence type="ECO:0000313" key="3">
    <source>
        <dbReference type="EMBL" id="EHK98898.1"/>
    </source>
</evidence>
<dbReference type="InterPro" id="IPR054505">
    <property type="entry name" value="Myb_DNA-bind_8"/>
</dbReference>
<name>H0ERT7_GLAL7</name>
<dbReference type="AlphaFoldDB" id="H0ERT7"/>
<evidence type="ECO:0000313" key="4">
    <source>
        <dbReference type="Proteomes" id="UP000005446"/>
    </source>
</evidence>
<feature type="region of interest" description="Disordered" evidence="1">
    <location>
        <begin position="1"/>
        <end position="66"/>
    </location>
</feature>
<feature type="domain" description="Myb-like DNA-binding" evidence="2">
    <location>
        <begin position="147"/>
        <end position="195"/>
    </location>
</feature>
<proteinExistence type="predicted"/>
<feature type="compositionally biased region" description="Basic and acidic residues" evidence="1">
    <location>
        <begin position="19"/>
        <end position="35"/>
    </location>
</feature>
<reference evidence="3 4" key="1">
    <citation type="journal article" date="2012" name="Eukaryot. Cell">
        <title>Genome sequence of the fungus Glarea lozoyensis: the first genome sequence of a species from the Helotiaceae family.</title>
        <authorList>
            <person name="Youssar L."/>
            <person name="Gruening B.A."/>
            <person name="Erxleben A."/>
            <person name="Guenther S."/>
            <person name="Huettel W."/>
        </authorList>
    </citation>
    <scope>NUCLEOTIDE SEQUENCE [LARGE SCALE GENOMIC DNA]</scope>
    <source>
        <strain evidence="4">ATCC 74030 / MF5533</strain>
    </source>
</reference>
<feature type="compositionally biased region" description="Basic residues" evidence="1">
    <location>
        <begin position="8"/>
        <end position="18"/>
    </location>
</feature>
<sequence length="308" mass="34758">MDSSIGIVKKRRKNSPRKAKADKPIKKEKGRKNENPENSDEQQDVKHEEMERQNLEDDDESLAGGRHMVKRELKEDTSCLRPEMKHNNKIEWVLHYLRSSAFTLILDPRDNFQFANRSFKTISSRQQKMAPQAEDKEMESKSGMPSNDVEFLIMCLKNTNGGVVSINSAAVASAMNYSNPRSVTNRIAALKKKYDLPFGTAKASPTKSTTDEVKLPVTPTKNRVTKTKATPRKAATPKGKAKLEAKAEFSDEDTPMLTTEKASGKFSLLETPFYGHCSLQHLSRRKRAGRGFRKRYLIPLANMAVVRS</sequence>
<feature type="compositionally biased region" description="Basic and acidic residues" evidence="1">
    <location>
        <begin position="43"/>
        <end position="55"/>
    </location>
</feature>